<evidence type="ECO:0000313" key="3">
    <source>
        <dbReference type="Proteomes" id="UP000241803"/>
    </source>
</evidence>
<keyword evidence="1" id="KW-0732">Signal</keyword>
<dbReference type="EMBL" id="PYOC01000001">
    <property type="protein sequence ID" value="PSV49014.1"/>
    <property type="molecule type" value="Genomic_DNA"/>
</dbReference>
<dbReference type="Proteomes" id="UP000241803">
    <property type="component" value="Unassembled WGS sequence"/>
</dbReference>
<protein>
    <submittedName>
        <fullName evidence="2">Uncharacterized protein</fullName>
    </submittedName>
</protein>
<proteinExistence type="predicted"/>
<dbReference type="AlphaFoldDB" id="A0A2T3LCB0"/>
<reference evidence="2 3" key="1">
    <citation type="submission" date="2018-03" db="EMBL/GenBank/DDBJ databases">
        <title>Whole genome sequencing of Histamine producing bacteria.</title>
        <authorList>
            <person name="Butler K."/>
        </authorList>
    </citation>
    <scope>NUCLEOTIDE SEQUENCE [LARGE SCALE GENOMIC DNA]</scope>
    <source>
        <strain evidence="2 3">ATCC 19614</strain>
    </source>
</reference>
<evidence type="ECO:0000313" key="2">
    <source>
        <dbReference type="EMBL" id="PSV49014.1"/>
    </source>
</evidence>
<organism evidence="2 3">
    <name type="scientific">Photobacterium indicum</name>
    <dbReference type="NCBI Taxonomy" id="81447"/>
    <lineage>
        <taxon>Bacteria</taxon>
        <taxon>Pseudomonadati</taxon>
        <taxon>Pseudomonadota</taxon>
        <taxon>Gammaproteobacteria</taxon>
        <taxon>Vibrionales</taxon>
        <taxon>Vibrionaceae</taxon>
        <taxon>Photobacterium</taxon>
    </lineage>
</organism>
<feature type="chain" id="PRO_5015462052" evidence="1">
    <location>
        <begin position="28"/>
        <end position="111"/>
    </location>
</feature>
<feature type="signal peptide" evidence="1">
    <location>
        <begin position="1"/>
        <end position="27"/>
    </location>
</feature>
<dbReference type="RefSeq" id="WP_107251689.1">
    <property type="nucleotide sequence ID" value="NZ_PYOC01000001.1"/>
</dbReference>
<accession>A0A2T3LCB0</accession>
<comment type="caution">
    <text evidence="2">The sequence shown here is derived from an EMBL/GenBank/DDBJ whole genome shotgun (WGS) entry which is preliminary data.</text>
</comment>
<gene>
    <name evidence="2" type="ORF">C9J47_00095</name>
</gene>
<keyword evidence="3" id="KW-1185">Reference proteome</keyword>
<evidence type="ECO:0000256" key="1">
    <source>
        <dbReference type="SAM" id="SignalP"/>
    </source>
</evidence>
<name>A0A2T3LCB0_9GAMM</name>
<sequence>MFSRTNASLFIKYAPLLGLLAVSSAHADNLVERLNQVDNSLQKAHHSVQKTKSSINNSQNKFDNTQRSIQEAKEGIYVEKRTERSVKNTKRKAVDSLINRSNRAIRDITNT</sequence>